<evidence type="ECO:0000256" key="1">
    <source>
        <dbReference type="ARBA" id="ARBA00022630"/>
    </source>
</evidence>
<dbReference type="PANTHER" id="PTHR42659">
    <property type="entry name" value="XANTHINE DEHYDROGENASE SUBUNIT C-RELATED"/>
    <property type="match status" value="1"/>
</dbReference>
<dbReference type="InterPro" id="IPR005107">
    <property type="entry name" value="CO_DH_flav_C"/>
</dbReference>
<dbReference type="GO" id="GO:0016491">
    <property type="term" value="F:oxidoreductase activity"/>
    <property type="evidence" value="ECO:0007669"/>
    <property type="project" value="UniProtKB-KW"/>
</dbReference>
<dbReference type="EMBL" id="CP012150">
    <property type="protein sequence ID" value="AKS34629.1"/>
    <property type="molecule type" value="Genomic_DNA"/>
</dbReference>
<dbReference type="PROSITE" id="PS51387">
    <property type="entry name" value="FAD_PCMH"/>
    <property type="match status" value="1"/>
</dbReference>
<dbReference type="Pfam" id="PF00941">
    <property type="entry name" value="FAD_binding_5"/>
    <property type="match status" value="1"/>
</dbReference>
<dbReference type="InterPro" id="IPR036318">
    <property type="entry name" value="FAD-bd_PCMH-like_sf"/>
</dbReference>
<dbReference type="SUPFAM" id="SSF55447">
    <property type="entry name" value="CO dehydrogenase flavoprotein C-terminal domain-like"/>
    <property type="match status" value="1"/>
</dbReference>
<dbReference type="Proteomes" id="UP000062255">
    <property type="component" value="Chromosome"/>
</dbReference>
<keyword evidence="1" id="KW-0285">Flavoprotein</keyword>
<evidence type="ECO:0000256" key="2">
    <source>
        <dbReference type="ARBA" id="ARBA00022827"/>
    </source>
</evidence>
<organism evidence="5 6">
    <name type="scientific">Mycolicibacterium goodii</name>
    <name type="common">Mycobacterium goodii</name>
    <dbReference type="NCBI Taxonomy" id="134601"/>
    <lineage>
        <taxon>Bacteria</taxon>
        <taxon>Bacillati</taxon>
        <taxon>Actinomycetota</taxon>
        <taxon>Actinomycetes</taxon>
        <taxon>Mycobacteriales</taxon>
        <taxon>Mycobacteriaceae</taxon>
        <taxon>Mycolicibacterium</taxon>
    </lineage>
</organism>
<name>A0A0K0XB33_MYCGD</name>
<dbReference type="InterPro" id="IPR016169">
    <property type="entry name" value="FAD-bd_PCMH_sub2"/>
</dbReference>
<evidence type="ECO:0000259" key="4">
    <source>
        <dbReference type="PROSITE" id="PS51387"/>
    </source>
</evidence>
<evidence type="ECO:0000256" key="3">
    <source>
        <dbReference type="ARBA" id="ARBA00023002"/>
    </source>
</evidence>
<dbReference type="STRING" id="134601.AFA91_25105"/>
<dbReference type="InterPro" id="IPR016166">
    <property type="entry name" value="FAD-bd_PCMH"/>
</dbReference>
<dbReference type="SUPFAM" id="SSF56176">
    <property type="entry name" value="FAD-binding/transporter-associated domain-like"/>
    <property type="match status" value="1"/>
</dbReference>
<dbReference type="InterPro" id="IPR036683">
    <property type="entry name" value="CO_DH_flav_C_dom_sf"/>
</dbReference>
<dbReference type="RefSeq" id="WP_049747083.1">
    <property type="nucleotide sequence ID" value="NZ_CP012150.1"/>
</dbReference>
<reference evidence="5 6" key="1">
    <citation type="submission" date="2015-07" db="EMBL/GenBank/DDBJ databases">
        <title>Complete genome sequence of Mycobacterium goodii X7B, a facultative thermophilic biodesulfurizing bacterium.</title>
        <authorList>
            <person name="Yu B."/>
            <person name="Li F."/>
            <person name="Xu P."/>
        </authorList>
    </citation>
    <scope>NUCLEOTIDE SEQUENCE [LARGE SCALE GENOMIC DNA]</scope>
    <source>
        <strain evidence="5 6">X7B</strain>
    </source>
</reference>
<dbReference type="InterPro" id="IPR002346">
    <property type="entry name" value="Mopterin_DH_FAD-bd"/>
</dbReference>
<proteinExistence type="predicted"/>
<accession>A0A0K0XB33</accession>
<dbReference type="GO" id="GO:0071949">
    <property type="term" value="F:FAD binding"/>
    <property type="evidence" value="ECO:0007669"/>
    <property type="project" value="InterPro"/>
</dbReference>
<dbReference type="PATRIC" id="fig|134601.6.peg.5189"/>
<dbReference type="SMART" id="SM01092">
    <property type="entry name" value="CO_deh_flav_C"/>
    <property type="match status" value="1"/>
</dbReference>
<dbReference type="Gene3D" id="3.30.465.10">
    <property type="match status" value="1"/>
</dbReference>
<evidence type="ECO:0000313" key="5">
    <source>
        <dbReference type="EMBL" id="AKS34629.1"/>
    </source>
</evidence>
<feature type="domain" description="FAD-binding PCMH-type" evidence="4">
    <location>
        <begin position="1"/>
        <end position="178"/>
    </location>
</feature>
<dbReference type="PANTHER" id="PTHR42659:SF2">
    <property type="entry name" value="XANTHINE DEHYDROGENASE SUBUNIT C-RELATED"/>
    <property type="match status" value="1"/>
</dbReference>
<dbReference type="OrthoDB" id="9793944at2"/>
<gene>
    <name evidence="5" type="ORF">AFA91_25105</name>
</gene>
<dbReference type="AlphaFoldDB" id="A0A0K0XB33"/>
<keyword evidence="3" id="KW-0560">Oxidoreductase</keyword>
<sequence>MSTFGIVLPRNRDDVAKSLADIVGGGGDPLIVGGGTLTVPALVRGDITATHVVDLGKADLDGIEYREGAVEFGALTSYQQVLESAQVRRDLPLLHRLCAGITGGIQIRNQGTIVGALCAARPQSDIPAALVALDAEVLIHSTSGTRVVDAQAFLRGAEQTDLAADEFVAAVRIPRPMQRPATAGFGYVKLKSAESSWPVVTAAAVLPGHVVLGGVAKVPQRIPLPDLDAVRAVVAEHVDRIPPAQRWSDLRADWNYRRRVAPEVAARAVEQGAEHV</sequence>
<dbReference type="KEGG" id="mgo:AFA91_25105"/>
<protein>
    <submittedName>
        <fullName evidence="5">Carbon monoxide dehydrogenase</fullName>
    </submittedName>
</protein>
<evidence type="ECO:0000313" key="6">
    <source>
        <dbReference type="Proteomes" id="UP000062255"/>
    </source>
</evidence>
<dbReference type="InterPro" id="IPR051312">
    <property type="entry name" value="Diverse_Substr_Oxidored"/>
</dbReference>
<keyword evidence="2" id="KW-0274">FAD</keyword>